<gene>
    <name evidence="1" type="ORF">UIB01_16475</name>
</gene>
<dbReference type="KEGG" id="pstu:UIB01_16475"/>
<organism evidence="1 2">
    <name type="scientific">Stutzerimonas stutzeri</name>
    <name type="common">Pseudomonas stutzeri</name>
    <dbReference type="NCBI Taxonomy" id="316"/>
    <lineage>
        <taxon>Bacteria</taxon>
        <taxon>Pseudomonadati</taxon>
        <taxon>Pseudomonadota</taxon>
        <taxon>Gammaproteobacteria</taxon>
        <taxon>Pseudomonadales</taxon>
        <taxon>Pseudomonadaceae</taxon>
        <taxon>Stutzerimonas</taxon>
    </lineage>
</organism>
<name>A0A023WW08_STUST</name>
<sequence length="208" mass="23715">MAEQTILSKDELTFIRKLMQRNGSTSAERTTGFRIDGGAQSNELLLQLAARANLSLQAEFEDFRMSFPLQLREDELHSLDLQLAPPVIYERGPTTRAWRLHLDEPLPLLKNDGGESSLSVHELSPHGLLVDAGKDRKPPKHFHLRLALPDDTPLEIDAHRVRELKGGMAAYEVEYTQEKDAERIRSFLYRQHQRLHPDLQPEVPADLV</sequence>
<dbReference type="OrthoDB" id="6989154at2"/>
<evidence type="ECO:0008006" key="3">
    <source>
        <dbReference type="Google" id="ProtNLM"/>
    </source>
</evidence>
<evidence type="ECO:0000313" key="1">
    <source>
        <dbReference type="EMBL" id="AHY43984.1"/>
    </source>
</evidence>
<dbReference type="EMBL" id="CP007509">
    <property type="protein sequence ID" value="AHY43984.1"/>
    <property type="molecule type" value="Genomic_DNA"/>
</dbReference>
<reference evidence="1 2" key="1">
    <citation type="submission" date="2014-03" db="EMBL/GenBank/DDBJ databases">
        <title>Complete genome sequence of Pseudomonas stutzeri 19SMN4.</title>
        <authorList>
            <person name="Brunet-Galmes I."/>
            <person name="Nogales B."/>
            <person name="Busquets A."/>
            <person name="Pena A."/>
            <person name="Gomila M."/>
            <person name="Garcia-Valdes E."/>
            <person name="Lalucat J."/>
            <person name="Bennasar A."/>
            <person name="Bosch R."/>
        </authorList>
    </citation>
    <scope>NUCLEOTIDE SEQUENCE [LARGE SCALE GENOMIC DNA]</scope>
    <source>
        <strain evidence="1 2">19SMN4</strain>
    </source>
</reference>
<dbReference type="Proteomes" id="UP000025238">
    <property type="component" value="Chromosome"/>
</dbReference>
<evidence type="ECO:0000313" key="2">
    <source>
        <dbReference type="Proteomes" id="UP000025238"/>
    </source>
</evidence>
<proteinExistence type="predicted"/>
<dbReference type="PATRIC" id="fig|316.97.peg.3297"/>
<accession>A0A023WW08</accession>
<dbReference type="AlphaFoldDB" id="A0A023WW08"/>
<protein>
    <recommendedName>
        <fullName evidence="3">PilZ domain-containing protein</fullName>
    </recommendedName>
</protein>